<dbReference type="AlphaFoldDB" id="A0A833HPJ3"/>
<dbReference type="Gene3D" id="3.50.30.10">
    <property type="entry name" value="Phosphohistidine domain"/>
    <property type="match status" value="1"/>
</dbReference>
<dbReference type="Proteomes" id="UP000465601">
    <property type="component" value="Unassembled WGS sequence"/>
</dbReference>
<evidence type="ECO:0000259" key="2">
    <source>
        <dbReference type="Pfam" id="PF01326"/>
    </source>
</evidence>
<feature type="domain" description="Pyruvate phosphate dikinase AMP/ATP-binding" evidence="2">
    <location>
        <begin position="17"/>
        <end position="203"/>
    </location>
</feature>
<dbReference type="Pfam" id="PF01326">
    <property type="entry name" value="PPDK_N"/>
    <property type="match status" value="1"/>
</dbReference>
<evidence type="ECO:0000313" key="3">
    <source>
        <dbReference type="EMBL" id="KAB3529851.1"/>
    </source>
</evidence>
<dbReference type="SUPFAM" id="SSF56059">
    <property type="entry name" value="Glutathione synthetase ATP-binding domain-like"/>
    <property type="match status" value="1"/>
</dbReference>
<dbReference type="InterPro" id="IPR013815">
    <property type="entry name" value="ATP_grasp_subdomain_1"/>
</dbReference>
<accession>A0A833HPJ3</accession>
<sequence length="637" mass="74099">MMGFVRSLRDCIYYDENYLGGKAYWLNILINRGYTVPKGYVLTKELYEDYVINNNITIEESRDELFQYDEIREKIYNGHFNEEVLNVLYDTYEKLKKPIIVRSSSSIEDNELSSCAGLYKSIGDIYQFNKFIDAIKLCWISSFNDMIDVIVGKRRDYAISLIVQEQIIPEFGGVAFTANPVTMDEREIVIEVSKDGSKEVVSGSGFCECKIFNKLEICSESIDYPFDELIKSLLDIEILREKPIDVEWVYTMGTLYFLQVRPITTLSAVMEKNIFETEDAMVTKFNLQNCTSMHSRWLEKKIPVRKYCKENNINLQRFIYYFSSNDKYHNDVDNIIFYMRSNIIEVVDGKKNMLIDKQYLKEIINKEYKDSQVLRIGESISTEYCGFSTYLDGKIYIETVKGGFTGLYEGFNPTKYIVDLNGSIISETIEEFEQEYFLNPNDGKWQVRDIEKNPLTISKEVIQKIINMTAIIKKKYGEVRLEWIGNKEDIYLFDLTVEKTKIGNTYLSSNILSSGIAKGKVKILNDISVFDKYIQEVSIRMGHKLSEMKKSDEIKEIKKKIINERTDTILVCEYPKETLVTLIEHVEGFVFRRGSLLCHLSIILREKGKPAIIDQDIFDRINDGDEVMINNGEFIVF</sequence>
<evidence type="ECO:0000313" key="4">
    <source>
        <dbReference type="Proteomes" id="UP000465601"/>
    </source>
</evidence>
<dbReference type="InterPro" id="IPR008279">
    <property type="entry name" value="PEP-util_enz_mobile_dom"/>
</dbReference>
<dbReference type="Gene3D" id="3.30.1490.20">
    <property type="entry name" value="ATP-grasp fold, A domain"/>
    <property type="match status" value="1"/>
</dbReference>
<name>A0A833HPJ3_9FIRM</name>
<organism evidence="3 4">
    <name type="scientific">Alkaliphilus serpentinus</name>
    <dbReference type="NCBI Taxonomy" id="1482731"/>
    <lineage>
        <taxon>Bacteria</taxon>
        <taxon>Bacillati</taxon>
        <taxon>Bacillota</taxon>
        <taxon>Clostridia</taxon>
        <taxon>Peptostreptococcales</taxon>
        <taxon>Natronincolaceae</taxon>
        <taxon>Alkaliphilus</taxon>
    </lineage>
</organism>
<evidence type="ECO:0000259" key="1">
    <source>
        <dbReference type="Pfam" id="PF00391"/>
    </source>
</evidence>
<comment type="caution">
    <text evidence="3">The sequence shown here is derived from an EMBL/GenBank/DDBJ whole genome shotgun (WGS) entry which is preliminary data.</text>
</comment>
<dbReference type="PANTHER" id="PTHR43615:SF1">
    <property type="entry name" value="PPDK_N DOMAIN-CONTAINING PROTEIN"/>
    <property type="match status" value="1"/>
</dbReference>
<dbReference type="InterPro" id="IPR036637">
    <property type="entry name" value="Phosphohistidine_dom_sf"/>
</dbReference>
<dbReference type="EMBL" id="WBZB01000025">
    <property type="protein sequence ID" value="KAB3529851.1"/>
    <property type="molecule type" value="Genomic_DNA"/>
</dbReference>
<proteinExistence type="predicted"/>
<dbReference type="InterPro" id="IPR051549">
    <property type="entry name" value="PEP_Utilizing_Enz"/>
</dbReference>
<keyword evidence="4" id="KW-1185">Reference proteome</keyword>
<dbReference type="SUPFAM" id="SSF52009">
    <property type="entry name" value="Phosphohistidine domain"/>
    <property type="match status" value="1"/>
</dbReference>
<dbReference type="OrthoDB" id="9765468at2"/>
<reference evidence="3 4" key="1">
    <citation type="submission" date="2019-10" db="EMBL/GenBank/DDBJ databases">
        <title>Alkaliphilus serpentinus sp. nov. and Alkaliphilus pronyensis sp. nov., two novel anaerobic alkaliphilic species isolated from the serpentinized-hosted hydrothermal field of the Prony Bay (New Caledonia).</title>
        <authorList>
            <person name="Postec A."/>
        </authorList>
    </citation>
    <scope>NUCLEOTIDE SEQUENCE [LARGE SCALE GENOMIC DNA]</scope>
    <source>
        <strain evidence="3 4">LacT</strain>
    </source>
</reference>
<dbReference type="InterPro" id="IPR002192">
    <property type="entry name" value="PPDK_AMP/ATP-bd"/>
</dbReference>
<dbReference type="Pfam" id="PF00391">
    <property type="entry name" value="PEP-utilizers"/>
    <property type="match status" value="1"/>
</dbReference>
<dbReference type="Gene3D" id="3.30.470.20">
    <property type="entry name" value="ATP-grasp fold, B domain"/>
    <property type="match status" value="1"/>
</dbReference>
<evidence type="ECO:0008006" key="5">
    <source>
        <dbReference type="Google" id="ProtNLM"/>
    </source>
</evidence>
<dbReference type="PANTHER" id="PTHR43615">
    <property type="entry name" value="PHOSPHOENOLPYRUVATE SYNTHASE-RELATED"/>
    <property type="match status" value="1"/>
</dbReference>
<gene>
    <name evidence="3" type="ORF">F8153_08615</name>
</gene>
<dbReference type="GO" id="GO:0005524">
    <property type="term" value="F:ATP binding"/>
    <property type="evidence" value="ECO:0007669"/>
    <property type="project" value="InterPro"/>
</dbReference>
<dbReference type="GO" id="GO:0016301">
    <property type="term" value="F:kinase activity"/>
    <property type="evidence" value="ECO:0007669"/>
    <property type="project" value="InterPro"/>
</dbReference>
<feature type="domain" description="PEP-utilising enzyme mobile" evidence="1">
    <location>
        <begin position="567"/>
        <end position="630"/>
    </location>
</feature>
<protein>
    <recommendedName>
        <fullName evidence="5">Pyruvate, water dikinase</fullName>
    </recommendedName>
</protein>